<sequence length="133" mass="14008">MLKLTCLMIVGAVLSISAPAVAESRAVNIRAVNIRAVNISIGSIGGSLDNAALRTIRQVIGFAVGTSTVDKFIVYSPRVGSPIPIEVGLSACAEAGFGISNTRFNAFIQELRSINPKPGTFYNLELTATCKPR</sequence>
<keyword evidence="1" id="KW-0732">Signal</keyword>
<evidence type="ECO:0000313" key="2">
    <source>
        <dbReference type="EMBL" id="MBE9021624.1"/>
    </source>
</evidence>
<evidence type="ECO:0000313" key="3">
    <source>
        <dbReference type="Proteomes" id="UP000622533"/>
    </source>
</evidence>
<proteinExistence type="predicted"/>
<dbReference type="RefSeq" id="WP_193913802.1">
    <property type="nucleotide sequence ID" value="NZ_JADEXS020000001.1"/>
</dbReference>
<accession>A0A8J6ZID4</accession>
<feature type="signal peptide" evidence="1">
    <location>
        <begin position="1"/>
        <end position="22"/>
    </location>
</feature>
<keyword evidence="3" id="KW-1185">Reference proteome</keyword>
<dbReference type="AlphaFoldDB" id="A0A8J6ZID4"/>
<organism evidence="2 3">
    <name type="scientific">Desmonostoc muscorum LEGE 12446</name>
    <dbReference type="NCBI Taxonomy" id="1828758"/>
    <lineage>
        <taxon>Bacteria</taxon>
        <taxon>Bacillati</taxon>
        <taxon>Cyanobacteriota</taxon>
        <taxon>Cyanophyceae</taxon>
        <taxon>Nostocales</taxon>
        <taxon>Nostocaceae</taxon>
        <taxon>Desmonostoc</taxon>
    </lineage>
</organism>
<protein>
    <submittedName>
        <fullName evidence="2">Uncharacterized protein</fullName>
    </submittedName>
</protein>
<dbReference type="EMBL" id="JADEXS010000031">
    <property type="protein sequence ID" value="MBE9021624.1"/>
    <property type="molecule type" value="Genomic_DNA"/>
</dbReference>
<name>A0A8J6ZID4_DESMC</name>
<gene>
    <name evidence="2" type="ORF">IQ276_03845</name>
</gene>
<comment type="caution">
    <text evidence="2">The sequence shown here is derived from an EMBL/GenBank/DDBJ whole genome shotgun (WGS) entry which is preliminary data.</text>
</comment>
<feature type="chain" id="PRO_5035268768" evidence="1">
    <location>
        <begin position="23"/>
        <end position="133"/>
    </location>
</feature>
<evidence type="ECO:0000256" key="1">
    <source>
        <dbReference type="SAM" id="SignalP"/>
    </source>
</evidence>
<reference evidence="2" key="1">
    <citation type="submission" date="2020-10" db="EMBL/GenBank/DDBJ databases">
        <authorList>
            <person name="Castelo-Branco R."/>
            <person name="Eusebio N."/>
            <person name="Adriana R."/>
            <person name="Vieira A."/>
            <person name="Brugerolle De Fraissinette N."/>
            <person name="Rezende De Castro R."/>
            <person name="Schneider M.P."/>
            <person name="Vasconcelos V."/>
            <person name="Leao P.N."/>
        </authorList>
    </citation>
    <scope>NUCLEOTIDE SEQUENCE</scope>
    <source>
        <strain evidence="2">LEGE 12446</strain>
    </source>
</reference>
<dbReference type="Proteomes" id="UP000622533">
    <property type="component" value="Unassembled WGS sequence"/>
</dbReference>